<dbReference type="AlphaFoldDB" id="A0A7J7LLZ3"/>
<dbReference type="OrthoDB" id="26681at2759"/>
<organism evidence="1 2">
    <name type="scientific">Kingdonia uniflora</name>
    <dbReference type="NCBI Taxonomy" id="39325"/>
    <lineage>
        <taxon>Eukaryota</taxon>
        <taxon>Viridiplantae</taxon>
        <taxon>Streptophyta</taxon>
        <taxon>Embryophyta</taxon>
        <taxon>Tracheophyta</taxon>
        <taxon>Spermatophyta</taxon>
        <taxon>Magnoliopsida</taxon>
        <taxon>Ranunculales</taxon>
        <taxon>Circaeasteraceae</taxon>
        <taxon>Kingdonia</taxon>
    </lineage>
</organism>
<feature type="non-terminal residue" evidence="1">
    <location>
        <position position="1"/>
    </location>
</feature>
<gene>
    <name evidence="1" type="ORF">GIB67_029741</name>
</gene>
<reference evidence="1 2" key="1">
    <citation type="journal article" date="2020" name="IScience">
        <title>Genome Sequencing of the Endangered Kingdonia uniflora (Circaeasteraceae, Ranunculales) Reveals Potential Mechanisms of Evolutionary Specialization.</title>
        <authorList>
            <person name="Sun Y."/>
            <person name="Deng T."/>
            <person name="Zhang A."/>
            <person name="Moore M.J."/>
            <person name="Landis J.B."/>
            <person name="Lin N."/>
            <person name="Zhang H."/>
            <person name="Zhang X."/>
            <person name="Huang J."/>
            <person name="Zhang X."/>
            <person name="Sun H."/>
            <person name="Wang H."/>
        </authorList>
    </citation>
    <scope>NUCLEOTIDE SEQUENCE [LARGE SCALE GENOMIC DNA]</scope>
    <source>
        <strain evidence="1">TB1705</strain>
        <tissue evidence="1">Leaf</tissue>
    </source>
</reference>
<evidence type="ECO:0000313" key="1">
    <source>
        <dbReference type="EMBL" id="KAF6143572.1"/>
    </source>
</evidence>
<accession>A0A7J7LLZ3</accession>
<dbReference type="Proteomes" id="UP000541444">
    <property type="component" value="Unassembled WGS sequence"/>
</dbReference>
<keyword evidence="2" id="KW-1185">Reference proteome</keyword>
<name>A0A7J7LLZ3_9MAGN</name>
<comment type="caution">
    <text evidence="1">The sequence shown here is derived from an EMBL/GenBank/DDBJ whole genome shotgun (WGS) entry which is preliminary data.</text>
</comment>
<protein>
    <submittedName>
        <fullName evidence="1">Uncharacterized protein</fullName>
    </submittedName>
</protein>
<evidence type="ECO:0000313" key="2">
    <source>
        <dbReference type="Proteomes" id="UP000541444"/>
    </source>
</evidence>
<proteinExistence type="predicted"/>
<sequence length="445" mass="49467">SSTQQNNTLSLFTKNLRSDQGKMNIVKGVADLLRRASTEPSAESSAWVPAERFSSPSPRICFRWDSIVINCKISTVLPLYKREIVANLFTIMLQRALRIHSRKNSEVGNEEILSILWKKHENAVDKVEKRKLFYVFLKQFLLVYNTWNPVHSGQLSEPATNYPPGSVDIVKGCSVGHPPEIILVLTQELAEITALVTELNTVNTDSAESTSYQSRTSLCLNIISEGLPVLDGLTIVTRSMHNCRVFGYYGGIQKLTALMKAAVVQLKAFNGAVVSDDNNLSDLNVEKTKLLQKILVYVVSVICSFVDLNPNVYERAQVYTNTVEFSLPSGDAYTTNPSSSGKDHVSATGLHWHQKAVVSVTEAGGLTWLVDLLRVIRRLSMKEQWIDMSLQYLTLCTLKSALSENPRAQNLFRSTGGLEVLLDGLGFPSIHAFVSHNMFGTNIDR</sequence>
<dbReference type="EMBL" id="JACGCM010002205">
    <property type="protein sequence ID" value="KAF6143572.1"/>
    <property type="molecule type" value="Genomic_DNA"/>
</dbReference>